<feature type="region of interest" description="Disordered" evidence="1">
    <location>
        <begin position="160"/>
        <end position="187"/>
    </location>
</feature>
<name>A0A9P9YN72_9MUSC</name>
<dbReference type="OrthoDB" id="7782839at2759"/>
<gene>
    <name evidence="2" type="ORF">M5D96_007527</name>
</gene>
<dbReference type="AlphaFoldDB" id="A0A9P9YN72"/>
<proteinExistence type="predicted"/>
<comment type="caution">
    <text evidence="2">The sequence shown here is derived from an EMBL/GenBank/DDBJ whole genome shotgun (WGS) entry which is preliminary data.</text>
</comment>
<feature type="compositionally biased region" description="Acidic residues" evidence="1">
    <location>
        <begin position="407"/>
        <end position="417"/>
    </location>
</feature>
<evidence type="ECO:0000313" key="2">
    <source>
        <dbReference type="EMBL" id="KAI8040098.1"/>
    </source>
</evidence>
<feature type="region of interest" description="Disordered" evidence="1">
    <location>
        <begin position="397"/>
        <end position="427"/>
    </location>
</feature>
<reference evidence="2" key="1">
    <citation type="journal article" date="2023" name="Genome Biol. Evol.">
        <title>Long-read-based Genome Assembly of Drosophila gunungcola Reveals Fewer Chemosensory Genes in Flower-breeding Species.</title>
        <authorList>
            <person name="Negi A."/>
            <person name="Liao B.Y."/>
            <person name="Yeh S.D."/>
        </authorList>
    </citation>
    <scope>NUCLEOTIDE SEQUENCE</scope>
    <source>
        <strain evidence="2">Sukarami</strain>
    </source>
</reference>
<sequence>MALTITKFRNSSGQVVSAPPTVIFRSKTSDPPQITKKSFAKFEPGSATVRITSGGIVLNKIPAIIRPSMKRAAPSTSLGVSTAGATTTAPAGTVGYTPSKTPRYVIQAMPSGSSGNQLQLQARKDSHGLGVAISSLPPNTIIKATTRPAQAAPLTPVSALVTSSPATPTSSRNTAHSNSTPTVAADSRVSSAVRQAVFIKRELPQPQKSTRSLTLGLVEQAPLLHLGVAPEHLTLLKRHICRSANVTHLDCCITLRKLRQNEPFALLAEHFELSESDAEDSFKRTLIKLARYLRPLIRWPDARHHSERLKHTPLDYRANLLHVRSLIECVETDVSEDLGLGSDSYKFILCINTNGIISYVSSAFPGNCDDLQLFEASRFRDVIPKYLTLCAEPGKAVPHARRPGLEDPQDSTDEDDYQAAATEEPKRSLSKFEAQRLGGQLANQQSLTVVDGALTSKRAPSVQLPTFKAQEPACRAQMRDMIDVLREFRMLGHSAIQQKSLLGYLDETIVVAAALCNLKRQELHS</sequence>
<dbReference type="EMBL" id="JAMKOV010000005">
    <property type="protein sequence ID" value="KAI8040098.1"/>
    <property type="molecule type" value="Genomic_DNA"/>
</dbReference>
<evidence type="ECO:0000313" key="3">
    <source>
        <dbReference type="Proteomes" id="UP001059596"/>
    </source>
</evidence>
<dbReference type="PANTHER" id="PTHR23080:SF144">
    <property type="entry name" value="SPINDLE AND KINETOCHORE ASSOCIATED COMPLEX SUBUNIT 3"/>
    <property type="match status" value="1"/>
</dbReference>
<keyword evidence="3" id="KW-1185">Reference proteome</keyword>
<dbReference type="Proteomes" id="UP001059596">
    <property type="component" value="Unassembled WGS sequence"/>
</dbReference>
<protein>
    <submittedName>
        <fullName evidence="2">Uncharacterized protein</fullName>
    </submittedName>
</protein>
<evidence type="ECO:0000256" key="1">
    <source>
        <dbReference type="SAM" id="MobiDB-lite"/>
    </source>
</evidence>
<organism evidence="2 3">
    <name type="scientific">Drosophila gunungcola</name>
    <name type="common">fruit fly</name>
    <dbReference type="NCBI Taxonomy" id="103775"/>
    <lineage>
        <taxon>Eukaryota</taxon>
        <taxon>Metazoa</taxon>
        <taxon>Ecdysozoa</taxon>
        <taxon>Arthropoda</taxon>
        <taxon>Hexapoda</taxon>
        <taxon>Insecta</taxon>
        <taxon>Pterygota</taxon>
        <taxon>Neoptera</taxon>
        <taxon>Endopterygota</taxon>
        <taxon>Diptera</taxon>
        <taxon>Brachycera</taxon>
        <taxon>Muscomorpha</taxon>
        <taxon>Ephydroidea</taxon>
        <taxon>Drosophilidae</taxon>
        <taxon>Drosophila</taxon>
        <taxon>Sophophora</taxon>
    </lineage>
</organism>
<dbReference type="PANTHER" id="PTHR23080">
    <property type="entry name" value="THAP DOMAIN PROTEIN"/>
    <property type="match status" value="1"/>
</dbReference>
<accession>A0A9P9YN72</accession>